<gene>
    <name evidence="2" type="ORF">EVOR1521_LOCUS10616</name>
</gene>
<reference evidence="2" key="1">
    <citation type="submission" date="2023-08" db="EMBL/GenBank/DDBJ databases">
        <authorList>
            <person name="Chen Y."/>
            <person name="Shah S."/>
            <person name="Dougan E. K."/>
            <person name="Thang M."/>
            <person name="Chan C."/>
        </authorList>
    </citation>
    <scope>NUCLEOTIDE SEQUENCE</scope>
</reference>
<dbReference type="Proteomes" id="UP001178507">
    <property type="component" value="Unassembled WGS sequence"/>
</dbReference>
<dbReference type="EMBL" id="CAUJNA010001024">
    <property type="protein sequence ID" value="CAJ1383511.1"/>
    <property type="molecule type" value="Genomic_DNA"/>
</dbReference>
<protein>
    <submittedName>
        <fullName evidence="2">Uncharacterized protein</fullName>
    </submittedName>
</protein>
<keyword evidence="1" id="KW-0472">Membrane</keyword>
<evidence type="ECO:0000313" key="3">
    <source>
        <dbReference type="Proteomes" id="UP001178507"/>
    </source>
</evidence>
<sequence length="97" mass="10714">MALRRLGKRAARVAAGAGCIGAAGGVILYQTDPSFQRSVRFWQLTGPIVAHYLVERWRAADDADRDARYKRLHAMYAGRARQVVEESCSTFQGENGS</sequence>
<name>A0AA36I9C7_9DINO</name>
<proteinExistence type="predicted"/>
<dbReference type="AlphaFoldDB" id="A0AA36I9C7"/>
<comment type="caution">
    <text evidence="2">The sequence shown here is derived from an EMBL/GenBank/DDBJ whole genome shotgun (WGS) entry which is preliminary data.</text>
</comment>
<evidence type="ECO:0000256" key="1">
    <source>
        <dbReference type="SAM" id="Phobius"/>
    </source>
</evidence>
<organism evidence="2 3">
    <name type="scientific">Effrenium voratum</name>
    <dbReference type="NCBI Taxonomy" id="2562239"/>
    <lineage>
        <taxon>Eukaryota</taxon>
        <taxon>Sar</taxon>
        <taxon>Alveolata</taxon>
        <taxon>Dinophyceae</taxon>
        <taxon>Suessiales</taxon>
        <taxon>Symbiodiniaceae</taxon>
        <taxon>Effrenium</taxon>
    </lineage>
</organism>
<keyword evidence="3" id="KW-1185">Reference proteome</keyword>
<keyword evidence="1" id="KW-1133">Transmembrane helix</keyword>
<evidence type="ECO:0000313" key="2">
    <source>
        <dbReference type="EMBL" id="CAJ1383511.1"/>
    </source>
</evidence>
<feature type="transmembrane region" description="Helical" evidence="1">
    <location>
        <begin position="12"/>
        <end position="29"/>
    </location>
</feature>
<accession>A0AA36I9C7</accession>
<keyword evidence="1" id="KW-0812">Transmembrane</keyword>